<dbReference type="CDD" id="cd17502">
    <property type="entry name" value="MFS_Azr1_MDR_like"/>
    <property type="match status" value="1"/>
</dbReference>
<feature type="transmembrane region" description="Helical" evidence="6">
    <location>
        <begin position="240"/>
        <end position="259"/>
    </location>
</feature>
<feature type="transmembrane region" description="Helical" evidence="6">
    <location>
        <begin position="310"/>
        <end position="331"/>
    </location>
</feature>
<evidence type="ECO:0000256" key="1">
    <source>
        <dbReference type="ARBA" id="ARBA00004141"/>
    </source>
</evidence>
<dbReference type="GO" id="GO:0022857">
    <property type="term" value="F:transmembrane transporter activity"/>
    <property type="evidence" value="ECO:0007669"/>
    <property type="project" value="InterPro"/>
</dbReference>
<reference evidence="8 9" key="1">
    <citation type="journal article" date="2015" name="Mol. Plant Microbe Interact.">
        <title>Genome, transcriptome, and functional analyses of Penicillium expansum provide new insights into secondary metabolism and pathogenicity.</title>
        <authorList>
            <person name="Ballester A.R."/>
            <person name="Marcet-Houben M."/>
            <person name="Levin E."/>
            <person name="Sela N."/>
            <person name="Selma-Lazaro C."/>
            <person name="Carmona L."/>
            <person name="Wisniewski M."/>
            <person name="Droby S."/>
            <person name="Gonzalez-Candelas L."/>
            <person name="Gabaldon T."/>
        </authorList>
    </citation>
    <scope>NUCLEOTIDE SEQUENCE [LARGE SCALE GENOMIC DNA]</scope>
    <source>
        <strain evidence="8 9">PHI-1</strain>
    </source>
</reference>
<feature type="domain" description="Major facilitator superfamily (MFS) profile" evidence="7">
    <location>
        <begin position="47"/>
        <end position="535"/>
    </location>
</feature>
<keyword evidence="5 6" id="KW-0472">Membrane</keyword>
<proteinExistence type="inferred from homology"/>
<evidence type="ECO:0000256" key="5">
    <source>
        <dbReference type="ARBA" id="ARBA00023136"/>
    </source>
</evidence>
<feature type="transmembrane region" description="Helical" evidence="6">
    <location>
        <begin position="44"/>
        <end position="70"/>
    </location>
</feature>
<dbReference type="SUPFAM" id="SSF103473">
    <property type="entry name" value="MFS general substrate transporter"/>
    <property type="match status" value="1"/>
</dbReference>
<feature type="transmembrane region" description="Helical" evidence="6">
    <location>
        <begin position="111"/>
        <end position="131"/>
    </location>
</feature>
<dbReference type="HOGENOM" id="CLU_000960_22_1_1"/>
<comment type="similarity">
    <text evidence="2">Belongs to the major facilitator superfamily. TCR/Tet family.</text>
</comment>
<comment type="subcellular location">
    <subcellularLocation>
        <location evidence="1">Membrane</location>
        <topology evidence="1">Multi-pass membrane protein</topology>
    </subcellularLocation>
</comment>
<keyword evidence="3 6" id="KW-0812">Transmembrane</keyword>
<dbReference type="InterPro" id="IPR036259">
    <property type="entry name" value="MFS_trans_sf"/>
</dbReference>
<feature type="transmembrane region" description="Helical" evidence="6">
    <location>
        <begin position="200"/>
        <end position="220"/>
    </location>
</feature>
<dbReference type="InterPro" id="IPR011701">
    <property type="entry name" value="MFS"/>
</dbReference>
<comment type="caution">
    <text evidence="8">The sequence shown here is derived from an EMBL/GenBank/DDBJ whole genome shotgun (WGS) entry which is preliminary data.</text>
</comment>
<feature type="transmembrane region" description="Helical" evidence="6">
    <location>
        <begin position="168"/>
        <end position="188"/>
    </location>
</feature>
<protein>
    <submittedName>
        <fullName evidence="8">Major facilitator superfamily domain, general substrate transporter</fullName>
    </submittedName>
</protein>
<feature type="transmembrane region" description="Helical" evidence="6">
    <location>
        <begin position="373"/>
        <end position="393"/>
    </location>
</feature>
<sequence>MQQTDTKEVHSDATRLESFNDTAALASPGHDGSPAERQISRKSLVVLIIGLGMAVFCVALDNTILATAIPKISQDFKAIEDIGWYGSAYFLTTCAVTLLFGRLYTFYSLKWVFLVAVGLFELGSLVCGTAPTSMGLIIGRAVAGLGSAGILPGAILMITHNVPLHRRALFNALIMAMASVAGVLGPLIGGALTEHATWRWCFYINLPMGAITVLTVFFFFRDPPISATRRLSTREKIQSLDILGLALFICAICCLVIGLEWGGSKYAWNSARIIVLFVVCVVLLIAWTWVQHWKQEKATIPPRLAVMRDVWAAGLYSLLFSGAYYGMTYYFPIWLQSVKGASPAKSGIMNLPMIIAITVCSLLAGVLVHGIGYYTPIMIVGSILLTIGCGMCSTLKPDSGSPKWIGYQALLGIGAGLGYNLPLMAIQTAIPSEDVATGTAIVIFGQNLSSTLFIAIAQNVFQSLLVSNVRQFVPSLDPREVAAAGAADLSKSFSGDVLPSLRLAYNMAVTQTFYISVAGAGLSLFGVAFISWLSVKRVKGDTVAFSH</sequence>
<accession>A0A0A2LB87</accession>
<dbReference type="Pfam" id="PF07690">
    <property type="entry name" value="MFS_1"/>
    <property type="match status" value="1"/>
</dbReference>
<dbReference type="FunFam" id="1.20.1250.20:FF:000196">
    <property type="entry name" value="MFS toxin efflux pump (AflT)"/>
    <property type="match status" value="1"/>
</dbReference>
<gene>
    <name evidence="8" type="ORF">PITC_024110</name>
</gene>
<evidence type="ECO:0000256" key="4">
    <source>
        <dbReference type="ARBA" id="ARBA00022989"/>
    </source>
</evidence>
<dbReference type="FunFam" id="1.20.1720.10:FF:000012">
    <property type="entry name" value="MFS toxin efflux pump (AflT)"/>
    <property type="match status" value="1"/>
</dbReference>
<evidence type="ECO:0000256" key="6">
    <source>
        <dbReference type="SAM" id="Phobius"/>
    </source>
</evidence>
<dbReference type="GO" id="GO:0005886">
    <property type="term" value="C:plasma membrane"/>
    <property type="evidence" value="ECO:0007669"/>
    <property type="project" value="TreeGrafter"/>
</dbReference>
<dbReference type="AlphaFoldDB" id="A0A0A2LB87"/>
<keyword evidence="9" id="KW-1185">Reference proteome</keyword>
<evidence type="ECO:0000256" key="3">
    <source>
        <dbReference type="ARBA" id="ARBA00022692"/>
    </source>
</evidence>
<evidence type="ECO:0000259" key="7">
    <source>
        <dbReference type="PROSITE" id="PS50850"/>
    </source>
</evidence>
<feature type="transmembrane region" description="Helical" evidence="6">
    <location>
        <begin position="513"/>
        <end position="535"/>
    </location>
</feature>
<dbReference type="PANTHER" id="PTHR23501:SF199">
    <property type="entry name" value="MFS EFFLUX TRANSPORTER INPD-RELATED"/>
    <property type="match status" value="1"/>
</dbReference>
<keyword evidence="4 6" id="KW-1133">Transmembrane helix</keyword>
<dbReference type="EMBL" id="JQGA01000215">
    <property type="protein sequence ID" value="KGO77169.1"/>
    <property type="molecule type" value="Genomic_DNA"/>
</dbReference>
<dbReference type="PANTHER" id="PTHR23501">
    <property type="entry name" value="MAJOR FACILITATOR SUPERFAMILY"/>
    <property type="match status" value="1"/>
</dbReference>
<organism evidence="8 9">
    <name type="scientific">Penicillium italicum</name>
    <name type="common">Blue mold</name>
    <dbReference type="NCBI Taxonomy" id="40296"/>
    <lineage>
        <taxon>Eukaryota</taxon>
        <taxon>Fungi</taxon>
        <taxon>Dikarya</taxon>
        <taxon>Ascomycota</taxon>
        <taxon>Pezizomycotina</taxon>
        <taxon>Eurotiomycetes</taxon>
        <taxon>Eurotiomycetidae</taxon>
        <taxon>Eurotiales</taxon>
        <taxon>Aspergillaceae</taxon>
        <taxon>Penicillium</taxon>
    </lineage>
</organism>
<evidence type="ECO:0000313" key="8">
    <source>
        <dbReference type="EMBL" id="KGO77169.1"/>
    </source>
</evidence>
<dbReference type="STRING" id="40296.A0A0A2LB87"/>
<feature type="transmembrane region" description="Helical" evidence="6">
    <location>
        <begin position="137"/>
        <end position="156"/>
    </location>
</feature>
<feature type="transmembrane region" description="Helical" evidence="6">
    <location>
        <begin position="435"/>
        <end position="457"/>
    </location>
</feature>
<dbReference type="OrthoDB" id="10021397at2759"/>
<name>A0A0A2LB87_PENIT</name>
<feature type="transmembrane region" description="Helical" evidence="6">
    <location>
        <begin position="271"/>
        <end position="290"/>
    </location>
</feature>
<dbReference type="PhylomeDB" id="A0A0A2LB87"/>
<dbReference type="PROSITE" id="PS50850">
    <property type="entry name" value="MFS"/>
    <property type="match status" value="1"/>
</dbReference>
<feature type="transmembrane region" description="Helical" evidence="6">
    <location>
        <begin position="405"/>
        <end position="423"/>
    </location>
</feature>
<evidence type="ECO:0000256" key="2">
    <source>
        <dbReference type="ARBA" id="ARBA00007520"/>
    </source>
</evidence>
<dbReference type="InterPro" id="IPR020846">
    <property type="entry name" value="MFS_dom"/>
</dbReference>
<feature type="transmembrane region" description="Helical" evidence="6">
    <location>
        <begin position="82"/>
        <end position="104"/>
    </location>
</feature>
<feature type="transmembrane region" description="Helical" evidence="6">
    <location>
        <begin position="351"/>
        <end position="368"/>
    </location>
</feature>
<dbReference type="Gene3D" id="1.20.1250.20">
    <property type="entry name" value="MFS general substrate transporter like domains"/>
    <property type="match status" value="2"/>
</dbReference>
<evidence type="ECO:0000313" key="9">
    <source>
        <dbReference type="Proteomes" id="UP000030104"/>
    </source>
</evidence>
<dbReference type="Proteomes" id="UP000030104">
    <property type="component" value="Unassembled WGS sequence"/>
</dbReference>
<dbReference type="OMA" id="TSSHATW"/>